<keyword evidence="2" id="KW-1185">Reference proteome</keyword>
<name>A0A2G5VDH7_9PELO</name>
<dbReference type="Proteomes" id="UP000230233">
    <property type="component" value="Chromosome II"/>
</dbReference>
<protein>
    <submittedName>
        <fullName evidence="1">Uncharacterized protein</fullName>
    </submittedName>
</protein>
<dbReference type="OrthoDB" id="5894563at2759"/>
<evidence type="ECO:0000313" key="1">
    <source>
        <dbReference type="EMBL" id="PIC49721.1"/>
    </source>
</evidence>
<comment type="caution">
    <text evidence="1">The sequence shown here is derived from an EMBL/GenBank/DDBJ whole genome shotgun (WGS) entry which is preliminary data.</text>
</comment>
<organism evidence="1 2">
    <name type="scientific">Caenorhabditis nigoni</name>
    <dbReference type="NCBI Taxonomy" id="1611254"/>
    <lineage>
        <taxon>Eukaryota</taxon>
        <taxon>Metazoa</taxon>
        <taxon>Ecdysozoa</taxon>
        <taxon>Nematoda</taxon>
        <taxon>Chromadorea</taxon>
        <taxon>Rhabditida</taxon>
        <taxon>Rhabditina</taxon>
        <taxon>Rhabditomorpha</taxon>
        <taxon>Rhabditoidea</taxon>
        <taxon>Rhabditidae</taxon>
        <taxon>Peloderinae</taxon>
        <taxon>Caenorhabditis</taxon>
    </lineage>
</organism>
<sequence>MSTSSEPKEFCLEITPNIFDEITPENMKFRVKNVKEEIVMVLVDCESFMFKIKDPKSRDVLITQKFEYLKKGGEIEVELEFRNPDPISLTMSEYSEYYNAREFWLDITPQDFLHEITPGNMKFRLKNAKDYSVTVLVDCESFMFKLKNPKSQEGLVTQKLQDLKKGEEMEVELEFRNPEEDKKHLQGYYRSENAEGKITISHADIGTFIFVRNIEVYEDEIGEPYDREKAPPNHLIAMCGVKRQIYSVKMKEDTEESRKIKDVFCPIMLNKMRAEAEVASVDHKILKKKNAKSKKKKCCTIL</sequence>
<dbReference type="AlphaFoldDB" id="A0A2G5VDH7"/>
<proteinExistence type="predicted"/>
<evidence type="ECO:0000313" key="2">
    <source>
        <dbReference type="Proteomes" id="UP000230233"/>
    </source>
</evidence>
<gene>
    <name evidence="1" type="primary">Cnig_chr_II.g8239</name>
    <name evidence="1" type="ORF">B9Z55_008239</name>
</gene>
<reference evidence="2" key="1">
    <citation type="submission" date="2017-10" db="EMBL/GenBank/DDBJ databases">
        <title>Rapid genome shrinkage in a self-fertile nematode reveals novel sperm competition proteins.</title>
        <authorList>
            <person name="Yin D."/>
            <person name="Schwarz E.M."/>
            <person name="Thomas C.G."/>
            <person name="Felde R.L."/>
            <person name="Korf I.F."/>
            <person name="Cutter A.D."/>
            <person name="Schartner C.M."/>
            <person name="Ralston E.J."/>
            <person name="Meyer B.J."/>
            <person name="Haag E.S."/>
        </authorList>
    </citation>
    <scope>NUCLEOTIDE SEQUENCE [LARGE SCALE GENOMIC DNA]</scope>
    <source>
        <strain evidence="2">JU1422</strain>
    </source>
</reference>
<dbReference type="EMBL" id="PDUG01000002">
    <property type="protein sequence ID" value="PIC49721.1"/>
    <property type="molecule type" value="Genomic_DNA"/>
</dbReference>
<accession>A0A2G5VDH7</accession>